<dbReference type="GO" id="GO:0004519">
    <property type="term" value="F:endonuclease activity"/>
    <property type="evidence" value="ECO:0007669"/>
    <property type="project" value="UniProtKB-KW"/>
</dbReference>
<dbReference type="InterPro" id="IPR012296">
    <property type="entry name" value="Nuclease_put_TT1808"/>
</dbReference>
<organism evidence="2 3">
    <name type="scientific">Roseofilum capinflatum BLCC-M114</name>
    <dbReference type="NCBI Taxonomy" id="3022440"/>
    <lineage>
        <taxon>Bacteria</taxon>
        <taxon>Bacillati</taxon>
        <taxon>Cyanobacteriota</taxon>
        <taxon>Cyanophyceae</taxon>
        <taxon>Desertifilales</taxon>
        <taxon>Desertifilaceae</taxon>
        <taxon>Roseofilum</taxon>
        <taxon>Roseofilum capinflatum</taxon>
    </lineage>
</organism>
<accession>A0ABT7B3V9</accession>
<dbReference type="RefSeq" id="WP_283766208.1">
    <property type="nucleotide sequence ID" value="NZ_JAQOSO010000031.1"/>
</dbReference>
<feature type="domain" description="Putative restriction endonuclease" evidence="1">
    <location>
        <begin position="25"/>
        <end position="198"/>
    </location>
</feature>
<name>A0ABT7B3V9_9CYAN</name>
<dbReference type="SUPFAM" id="SSF52980">
    <property type="entry name" value="Restriction endonuclease-like"/>
    <property type="match status" value="1"/>
</dbReference>
<proteinExistence type="predicted"/>
<dbReference type="Pfam" id="PF05685">
    <property type="entry name" value="Uma2"/>
    <property type="match status" value="1"/>
</dbReference>
<keyword evidence="3" id="KW-1185">Reference proteome</keyword>
<dbReference type="EMBL" id="JAQOSO010000031">
    <property type="protein sequence ID" value="MDJ1173863.1"/>
    <property type="molecule type" value="Genomic_DNA"/>
</dbReference>
<reference evidence="2 3" key="1">
    <citation type="submission" date="2023-01" db="EMBL/GenBank/DDBJ databases">
        <title>Novel diversity within Roseofilum (Cyanobacteria; Desertifilaceae) from marine benthic mats with descriptions of four novel species.</title>
        <authorList>
            <person name="Wang Y."/>
            <person name="Berthold D.E."/>
            <person name="Hu J."/>
            <person name="Lefler F.W."/>
            <person name="Laughinghouse H.D. IV."/>
        </authorList>
    </citation>
    <scope>NUCLEOTIDE SEQUENCE [LARGE SCALE GENOMIC DNA]</scope>
    <source>
        <strain evidence="2 3">BLCC-M114</strain>
    </source>
</reference>
<dbReference type="PANTHER" id="PTHR35400:SF1">
    <property type="entry name" value="SLR1083 PROTEIN"/>
    <property type="match status" value="1"/>
</dbReference>
<keyword evidence="2" id="KW-0378">Hydrolase</keyword>
<dbReference type="PANTHER" id="PTHR35400">
    <property type="entry name" value="SLR1083 PROTEIN"/>
    <property type="match status" value="1"/>
</dbReference>
<dbReference type="Gene3D" id="3.90.1570.10">
    <property type="entry name" value="tt1808, chain A"/>
    <property type="match status" value="1"/>
</dbReference>
<dbReference type="CDD" id="cd06260">
    <property type="entry name" value="DUF820-like"/>
    <property type="match status" value="1"/>
</dbReference>
<evidence type="ECO:0000259" key="1">
    <source>
        <dbReference type="Pfam" id="PF05685"/>
    </source>
</evidence>
<keyword evidence="2" id="KW-0255">Endonuclease</keyword>
<evidence type="ECO:0000313" key="3">
    <source>
        <dbReference type="Proteomes" id="UP001235849"/>
    </source>
</evidence>
<comment type="caution">
    <text evidence="2">The sequence shown here is derived from an EMBL/GenBank/DDBJ whole genome shotgun (WGS) entry which is preliminary data.</text>
</comment>
<dbReference type="Proteomes" id="UP001235849">
    <property type="component" value="Unassembled WGS sequence"/>
</dbReference>
<evidence type="ECO:0000313" key="2">
    <source>
        <dbReference type="EMBL" id="MDJ1173863.1"/>
    </source>
</evidence>
<protein>
    <submittedName>
        <fullName evidence="2">Uma2 family endonuclease</fullName>
    </submittedName>
</protein>
<dbReference type="InterPro" id="IPR008538">
    <property type="entry name" value="Uma2"/>
</dbReference>
<gene>
    <name evidence="2" type="ORF">PMG25_07125</name>
</gene>
<sequence length="221" mass="24909">MATDVTTLLQLTTEIPLNTWLSAPWEEFVKQADAPESDQLKGYYYQGRMRFEPMSTGSDHSKDHTTIILSVGLFATLQGIPINGHDNCSYRRSGVSEFQPDASYYIGENADAIPWGTRVIDVEVYPLPSLAIEISDTSLGDDLGAKRLQYEELGIPEYWIVNVQEQEIIAFAIAPDHSSRRIRESQVLPGLRLEILEQALARSRQENQSATTAWLMEQFRA</sequence>
<dbReference type="InterPro" id="IPR011335">
    <property type="entry name" value="Restrct_endonuc-II-like"/>
</dbReference>
<keyword evidence="2" id="KW-0540">Nuclease</keyword>